<sequence>QIDALLEIQLADGTTHSAILRPASPSFVIPAHETKGGVAWSYWRMGTAHILSGIDHLLFVLALMLIVPGYWMLFKTITAFTVAHSISLGLATLGFVHVPPGPTEAVIALSILFLAVEVVHKRQGKIGLTERAPWIVAFLFGLFHGLGFAGALTEVGLPEHAIPLALFMFNVGVESGQILFVGGALVVMMVLRRAPIAWPAGSWRLTPYTIGSLAAFWTIQRVSSFI</sequence>
<accession>X0YM23</accession>
<keyword evidence="1" id="KW-0472">Membrane</keyword>
<protein>
    <recommendedName>
        <fullName evidence="3">HupE / UreJ protein</fullName>
    </recommendedName>
</protein>
<feature type="transmembrane region" description="Helical" evidence="1">
    <location>
        <begin position="50"/>
        <end position="70"/>
    </location>
</feature>
<feature type="transmembrane region" description="Helical" evidence="1">
    <location>
        <begin position="102"/>
        <end position="120"/>
    </location>
</feature>
<evidence type="ECO:0000256" key="1">
    <source>
        <dbReference type="SAM" id="Phobius"/>
    </source>
</evidence>
<feature type="non-terminal residue" evidence="2">
    <location>
        <position position="1"/>
    </location>
</feature>
<gene>
    <name evidence="2" type="ORF">S01H1_76968</name>
</gene>
<reference evidence="2" key="1">
    <citation type="journal article" date="2014" name="Front. Microbiol.">
        <title>High frequency of phylogenetically diverse reductive dehalogenase-homologous genes in deep subseafloor sedimentary metagenomes.</title>
        <authorList>
            <person name="Kawai M."/>
            <person name="Futagami T."/>
            <person name="Toyoda A."/>
            <person name="Takaki Y."/>
            <person name="Nishi S."/>
            <person name="Hori S."/>
            <person name="Arai W."/>
            <person name="Tsubouchi T."/>
            <person name="Morono Y."/>
            <person name="Uchiyama I."/>
            <person name="Ito T."/>
            <person name="Fujiyama A."/>
            <person name="Inagaki F."/>
            <person name="Takami H."/>
        </authorList>
    </citation>
    <scope>NUCLEOTIDE SEQUENCE</scope>
    <source>
        <strain evidence="2">Expedition CK06-06</strain>
    </source>
</reference>
<dbReference type="AlphaFoldDB" id="X0YM23"/>
<dbReference type="InterPro" id="IPR032809">
    <property type="entry name" value="Put_HupE_UreJ"/>
</dbReference>
<organism evidence="2">
    <name type="scientific">marine sediment metagenome</name>
    <dbReference type="NCBI Taxonomy" id="412755"/>
    <lineage>
        <taxon>unclassified sequences</taxon>
        <taxon>metagenomes</taxon>
        <taxon>ecological metagenomes</taxon>
    </lineage>
</organism>
<feature type="transmembrane region" description="Helical" evidence="1">
    <location>
        <begin position="164"/>
        <end position="191"/>
    </location>
</feature>
<keyword evidence="1" id="KW-0812">Transmembrane</keyword>
<proteinExistence type="predicted"/>
<evidence type="ECO:0008006" key="3">
    <source>
        <dbReference type="Google" id="ProtNLM"/>
    </source>
</evidence>
<evidence type="ECO:0000313" key="2">
    <source>
        <dbReference type="EMBL" id="GAG47992.1"/>
    </source>
</evidence>
<feature type="transmembrane region" description="Helical" evidence="1">
    <location>
        <begin position="132"/>
        <end position="152"/>
    </location>
</feature>
<comment type="caution">
    <text evidence="2">The sequence shown here is derived from an EMBL/GenBank/DDBJ whole genome shotgun (WGS) entry which is preliminary data.</text>
</comment>
<name>X0YM23_9ZZZZ</name>
<keyword evidence="1" id="KW-1133">Transmembrane helix</keyword>
<dbReference type="EMBL" id="BARS01051708">
    <property type="protein sequence ID" value="GAG47992.1"/>
    <property type="molecule type" value="Genomic_DNA"/>
</dbReference>
<dbReference type="Pfam" id="PF13795">
    <property type="entry name" value="HupE_UreJ_2"/>
    <property type="match status" value="1"/>
</dbReference>